<dbReference type="OrthoDB" id="9781253at2"/>
<organism evidence="1 2">
    <name type="scientific">Luteitalea pratensis</name>
    <dbReference type="NCBI Taxonomy" id="1855912"/>
    <lineage>
        <taxon>Bacteria</taxon>
        <taxon>Pseudomonadati</taxon>
        <taxon>Acidobacteriota</taxon>
        <taxon>Vicinamibacteria</taxon>
        <taxon>Vicinamibacterales</taxon>
        <taxon>Vicinamibacteraceae</taxon>
        <taxon>Luteitalea</taxon>
    </lineage>
</organism>
<name>A0A143PFG3_LUTPR</name>
<sequence length="350" mass="38505">MNIDQSLSANGLQRIRQLAAGHPVFLLTYQDGACVIKADSAGKNKLLKDPIEIMNAIDPHARSRVLGKQELMAIKGWASGNAGNLDEKTPGYLITELGKALLPPLPPMAGQRTPVSQQQSVFIVMPAKQQLMDLKEAGSEALGLDADGHPTVRDKGKVRQLADVFKQHGTLEKLGNILAVDAFNGNQDRINFQDNVQVRSWHGQPMRRMQNIGNFFVGEGGDGRLTVLGLDVFDPVNQFQDFDRFAETDFDPFPGRALRPDAKPQRQKLAQDVAADLETVLGPRNRKLGFLKQTRLPNDAAIRIERGLDDGAKKILAYLKAKYANGGIPIAISQRLQACGWMSRINFPKL</sequence>
<gene>
    <name evidence="1" type="ORF">LuPra_00444</name>
</gene>
<dbReference type="Proteomes" id="UP000076079">
    <property type="component" value="Chromosome"/>
</dbReference>
<reference evidence="1 2" key="1">
    <citation type="journal article" date="2016" name="Genome Announc.">
        <title>First Complete Genome Sequence of a Subdivision 6 Acidobacterium Strain.</title>
        <authorList>
            <person name="Huang S."/>
            <person name="Vieira S."/>
            <person name="Bunk B."/>
            <person name="Riedel T."/>
            <person name="Sproer C."/>
            <person name="Overmann J."/>
        </authorList>
    </citation>
    <scope>NUCLEOTIDE SEQUENCE [LARGE SCALE GENOMIC DNA]</scope>
    <source>
        <strain evidence="2">DSM 100886 HEG_-6_39</strain>
    </source>
</reference>
<keyword evidence="2" id="KW-1185">Reference proteome</keyword>
<evidence type="ECO:0000313" key="1">
    <source>
        <dbReference type="EMBL" id="AMY07277.1"/>
    </source>
</evidence>
<dbReference type="RefSeq" id="WP_110169247.1">
    <property type="nucleotide sequence ID" value="NZ_CP015136.1"/>
</dbReference>
<protein>
    <submittedName>
        <fullName evidence="1">Uncharacterized protein</fullName>
    </submittedName>
</protein>
<dbReference type="KEGG" id="abac:LuPra_00444"/>
<evidence type="ECO:0000313" key="2">
    <source>
        <dbReference type="Proteomes" id="UP000076079"/>
    </source>
</evidence>
<reference evidence="2" key="2">
    <citation type="submission" date="2016-04" db="EMBL/GenBank/DDBJ databases">
        <title>First Complete Genome Sequence of a Subdivision 6 Acidobacterium.</title>
        <authorList>
            <person name="Huang S."/>
            <person name="Vieira S."/>
            <person name="Bunk B."/>
            <person name="Riedel T."/>
            <person name="Sproeer C."/>
            <person name="Overmann J."/>
        </authorList>
    </citation>
    <scope>NUCLEOTIDE SEQUENCE [LARGE SCALE GENOMIC DNA]</scope>
    <source>
        <strain evidence="2">DSM 100886 HEG_-6_39</strain>
    </source>
</reference>
<dbReference type="EMBL" id="CP015136">
    <property type="protein sequence ID" value="AMY07277.1"/>
    <property type="molecule type" value="Genomic_DNA"/>
</dbReference>
<accession>A0A143PFG3</accession>
<dbReference type="AlphaFoldDB" id="A0A143PFG3"/>
<proteinExistence type="predicted"/>